<accession>A0A5D3DXM1</accession>
<comment type="caution">
    <text evidence="1">The sequence shown here is derived from an EMBL/GenBank/DDBJ whole genome shotgun (WGS) entry which is preliminary data.</text>
</comment>
<name>A0A5D3DXM1_CUCMM</name>
<sequence>MTSLSRSISLFREFTKVSLDEDRPGCLTTPWVSSSTAYHMRSPYNFLEYERTGPCAAQSFFKGEGQAERCAQSFARKRKNMDNFRRFILITLAQSGKGERKNIQPQEISARIQALFRCNVIVITQEKHQDGEERHHHIGVLNENAHRKNATKRIRESFSEWQGRQCNVSFHKAWNTICTYVTKEDKEPYVWGNFSREQILQQARARQSHKKK</sequence>
<protein>
    <submittedName>
        <fullName evidence="1">Uncharacterized protein</fullName>
    </submittedName>
</protein>
<dbReference type="Gene3D" id="3.40.1310.20">
    <property type="match status" value="1"/>
</dbReference>
<evidence type="ECO:0000313" key="1">
    <source>
        <dbReference type="EMBL" id="TYK28000.1"/>
    </source>
</evidence>
<dbReference type="EMBL" id="SSTD01002424">
    <property type="protein sequence ID" value="TYK28000.1"/>
    <property type="molecule type" value="Genomic_DNA"/>
</dbReference>
<proteinExistence type="predicted"/>
<dbReference type="AlphaFoldDB" id="A0A5D3DXM1"/>
<gene>
    <name evidence="1" type="ORF">E5676_scaffold384G002280</name>
</gene>
<dbReference type="Proteomes" id="UP000321947">
    <property type="component" value="Unassembled WGS sequence"/>
</dbReference>
<reference evidence="1 2" key="1">
    <citation type="submission" date="2019-08" db="EMBL/GenBank/DDBJ databases">
        <title>Draft genome sequences of two oriental melons (Cucumis melo L. var makuwa).</title>
        <authorList>
            <person name="Kwon S.-Y."/>
        </authorList>
    </citation>
    <scope>NUCLEOTIDE SEQUENCE [LARGE SCALE GENOMIC DNA]</scope>
    <source>
        <strain evidence="2">cv. Chang Bougi</strain>
        <tissue evidence="1">Leaf</tissue>
    </source>
</reference>
<organism evidence="1 2">
    <name type="scientific">Cucumis melo var. makuwa</name>
    <name type="common">Oriental melon</name>
    <dbReference type="NCBI Taxonomy" id="1194695"/>
    <lineage>
        <taxon>Eukaryota</taxon>
        <taxon>Viridiplantae</taxon>
        <taxon>Streptophyta</taxon>
        <taxon>Embryophyta</taxon>
        <taxon>Tracheophyta</taxon>
        <taxon>Spermatophyta</taxon>
        <taxon>Magnoliopsida</taxon>
        <taxon>eudicotyledons</taxon>
        <taxon>Gunneridae</taxon>
        <taxon>Pentapetalae</taxon>
        <taxon>rosids</taxon>
        <taxon>fabids</taxon>
        <taxon>Cucurbitales</taxon>
        <taxon>Cucurbitaceae</taxon>
        <taxon>Benincaseae</taxon>
        <taxon>Cucumis</taxon>
    </lineage>
</organism>
<evidence type="ECO:0000313" key="2">
    <source>
        <dbReference type="Proteomes" id="UP000321947"/>
    </source>
</evidence>